<evidence type="ECO:0000313" key="3">
    <source>
        <dbReference type="Proteomes" id="UP001140206"/>
    </source>
</evidence>
<keyword evidence="3" id="KW-1185">Reference proteome</keyword>
<organism evidence="2 3">
    <name type="scientific">Rhynchospora pubera</name>
    <dbReference type="NCBI Taxonomy" id="906938"/>
    <lineage>
        <taxon>Eukaryota</taxon>
        <taxon>Viridiplantae</taxon>
        <taxon>Streptophyta</taxon>
        <taxon>Embryophyta</taxon>
        <taxon>Tracheophyta</taxon>
        <taxon>Spermatophyta</taxon>
        <taxon>Magnoliopsida</taxon>
        <taxon>Liliopsida</taxon>
        <taxon>Poales</taxon>
        <taxon>Cyperaceae</taxon>
        <taxon>Cyperoideae</taxon>
        <taxon>Rhynchosporeae</taxon>
        <taxon>Rhynchospora</taxon>
    </lineage>
</organism>
<dbReference type="Gene3D" id="3.40.50.450">
    <property type="match status" value="1"/>
</dbReference>
<comment type="caution">
    <text evidence="2">The sequence shown here is derived from an EMBL/GenBank/DDBJ whole genome shotgun (WGS) entry which is preliminary data.</text>
</comment>
<dbReference type="Pfam" id="PF03641">
    <property type="entry name" value="Lysine_decarbox"/>
    <property type="match status" value="1"/>
</dbReference>
<dbReference type="PANTHER" id="PTHR31208">
    <property type="entry name" value="EXPRESSED PROTEIN"/>
    <property type="match status" value="1"/>
</dbReference>
<name>A0AAV8GFT0_9POAL</name>
<sequence length="317" mass="35011">MKMLVGTGIGHGTIGSRRQLFLLPSATRARSQFNPSISIKLPPQFQSQLQLQSSTNQTLTVVSALGDGGIDGETERSSPIEVKKEIQRCYQLVHRLGRGALYIGSSRVKPDHPHYLLTLELSREVAKMLDCTTWTGAGPGLMDAAIKGALQAKKPVGGFKIGKEAGEWTSSNFHPYLPPDTYFTCRFFSARKHGLVDAVVRNDPSERTAVVALPGGIGTVDEIFEILALIQLERIGSKFPVPFLLLNYDGYYTKLMEFLDVCEQWGTVARGEVDSLWTVCNSNFEALEFLAEFYGISECKRNYDIGKYVNQGTGSYI</sequence>
<dbReference type="InterPro" id="IPR031100">
    <property type="entry name" value="LOG_fam"/>
</dbReference>
<dbReference type="AlphaFoldDB" id="A0AAV8GFT0"/>
<dbReference type="Proteomes" id="UP001140206">
    <property type="component" value="Chromosome 2"/>
</dbReference>
<evidence type="ECO:0000313" key="2">
    <source>
        <dbReference type="EMBL" id="KAJ4804523.1"/>
    </source>
</evidence>
<evidence type="ECO:0000313" key="1">
    <source>
        <dbReference type="EMBL" id="KAJ4788226.1"/>
    </source>
</evidence>
<protein>
    <submittedName>
        <fullName evidence="2">Decarboxylase family protein</fullName>
    </submittedName>
</protein>
<accession>A0AAV8GFT0</accession>
<dbReference type="Proteomes" id="UP001140206">
    <property type="component" value="Chromosome 1"/>
</dbReference>
<dbReference type="EMBL" id="JAMFTS010000001">
    <property type="protein sequence ID" value="KAJ4804523.1"/>
    <property type="molecule type" value="Genomic_DNA"/>
</dbReference>
<dbReference type="SUPFAM" id="SSF102405">
    <property type="entry name" value="MCP/YpsA-like"/>
    <property type="match status" value="1"/>
</dbReference>
<proteinExistence type="predicted"/>
<gene>
    <name evidence="2" type="ORF">LUZ62_017089</name>
    <name evidence="1" type="ORF">LUZ62_039472</name>
</gene>
<dbReference type="PANTHER" id="PTHR31208:SF11">
    <property type="entry name" value="CYTOKININ RIBOSIDE 5'-MONOPHOSPHATE PHOSPHORIBOHYDROLASE"/>
    <property type="match status" value="1"/>
</dbReference>
<reference evidence="2" key="1">
    <citation type="submission" date="2022-08" db="EMBL/GenBank/DDBJ databases">
        <authorList>
            <person name="Marques A."/>
        </authorList>
    </citation>
    <scope>NUCLEOTIDE SEQUENCE</scope>
    <source>
        <strain evidence="2">RhyPub2mFocal</strain>
        <tissue evidence="2">Leaves</tissue>
    </source>
</reference>
<dbReference type="EMBL" id="JAMFTS010000002">
    <property type="protein sequence ID" value="KAJ4788226.1"/>
    <property type="molecule type" value="Genomic_DNA"/>
</dbReference>